<dbReference type="EMBL" id="JABEBT010000122">
    <property type="protein sequence ID" value="KAF7630989.1"/>
    <property type="molecule type" value="Genomic_DNA"/>
</dbReference>
<gene>
    <name evidence="1" type="ORF">Mgra_00008764</name>
</gene>
<dbReference type="Proteomes" id="UP000605970">
    <property type="component" value="Unassembled WGS sequence"/>
</dbReference>
<comment type="caution">
    <text evidence="1">The sequence shown here is derived from an EMBL/GenBank/DDBJ whole genome shotgun (WGS) entry which is preliminary data.</text>
</comment>
<reference evidence="1" key="1">
    <citation type="journal article" date="2020" name="Ecol. Evol.">
        <title>Genome structure and content of the rice root-knot nematode (Meloidogyne graminicola).</title>
        <authorList>
            <person name="Phan N.T."/>
            <person name="Danchin E.G.J."/>
            <person name="Klopp C."/>
            <person name="Perfus-Barbeoch L."/>
            <person name="Kozlowski D.K."/>
            <person name="Koutsovoulos G.D."/>
            <person name="Lopez-Roques C."/>
            <person name="Bouchez O."/>
            <person name="Zahm M."/>
            <person name="Besnard G."/>
            <person name="Bellafiore S."/>
        </authorList>
    </citation>
    <scope>NUCLEOTIDE SEQUENCE</scope>
    <source>
        <strain evidence="1">VN-18</strain>
    </source>
</reference>
<name>A0A8S9ZEV0_9BILA</name>
<dbReference type="AlphaFoldDB" id="A0A8S9ZEV0"/>
<accession>A0A8S9ZEV0</accession>
<organism evidence="1 2">
    <name type="scientific">Meloidogyne graminicola</name>
    <dbReference type="NCBI Taxonomy" id="189291"/>
    <lineage>
        <taxon>Eukaryota</taxon>
        <taxon>Metazoa</taxon>
        <taxon>Ecdysozoa</taxon>
        <taxon>Nematoda</taxon>
        <taxon>Chromadorea</taxon>
        <taxon>Rhabditida</taxon>
        <taxon>Tylenchina</taxon>
        <taxon>Tylenchomorpha</taxon>
        <taxon>Tylenchoidea</taxon>
        <taxon>Meloidogynidae</taxon>
        <taxon>Meloidogyninae</taxon>
        <taxon>Meloidogyne</taxon>
    </lineage>
</organism>
<dbReference type="OrthoDB" id="5900990at2759"/>
<keyword evidence="2" id="KW-1185">Reference proteome</keyword>
<proteinExistence type="predicted"/>
<sequence length="202" mass="24083">MKKFFIKPIVIYLMKKSFLIYSNPNFENYALKFILNYLSIKELFKIEFDDLYSNNFSQYKESILELLLNKGNKFPRISINGFVKNKPNYLSVFATSFLEPFSFTIPSNNIDSDIFDLIINNIENSEDCSNMVSAIDFPYIKWYKPNLPINAKNIEKEECIVKGKLCNFENYIIKNIYNSKIKYSINQWKKDNFIIRFYIYKV</sequence>
<evidence type="ECO:0000313" key="1">
    <source>
        <dbReference type="EMBL" id="KAF7630989.1"/>
    </source>
</evidence>
<evidence type="ECO:0000313" key="2">
    <source>
        <dbReference type="Proteomes" id="UP000605970"/>
    </source>
</evidence>
<protein>
    <submittedName>
        <fullName evidence="1">Uncharacterized protein</fullName>
    </submittedName>
</protein>